<proteinExistence type="predicted"/>
<evidence type="ECO:0000256" key="3">
    <source>
        <dbReference type="SAM" id="MobiDB-lite"/>
    </source>
</evidence>
<dbReference type="Pfam" id="PF01473">
    <property type="entry name" value="Choline_bind_1"/>
    <property type="match status" value="1"/>
</dbReference>
<accession>A0ABR7NTZ0</accession>
<comment type="caution">
    <text evidence="4">The sequence shown here is derived from an EMBL/GenBank/DDBJ whole genome shotgun (WGS) entry which is preliminary data.</text>
</comment>
<sequence length="1243" mass="134429">MQFEKREMKMRRAGKAGRAAVFCLCAGLVLGDPVKGFAWEQTEYVRRATGSNALGRPLLMAESKDLWENWVGDLGFLDGTRGDGSREKPFQISTKAQLMGLSRLAAMGMEIKEGEGTYPGDYSGSCFELTRDIDLGGMEWIPIGFYRNSSQIHSDHIPAFQGRFDGNGKTISNFRLYRPDWSHVGLFGAVRDSEITDLTVSPGHVITAGETAGILAGSVQDSVIRNVAVAGALKTAGNTGGIAGEIAGTVVENCTADHVAMDLGKGKETFAGGITGKAAGSVISDCTVNTGDSLNARIQGGGYVGGITGFQNDTDIFNAHVMGTIGGSGSQAIGGVTGKYASGKMKVARFEGRIASSGLGSSAREGTFIGTHDTGFHFRYGTEAGADLAYLFADTEGKIMAGVCGSGIPDDNRFGYDAHIGFWHGKDNGFTLVQGQSTRPEEERYFYEELEEGALHVIDTEDSVKEMEFSPDHFAPGKTGRPARGFLVSVLQIDTAANVQNYYDVASLTARGGSAYSKELDKSHRGAVAAGDTVTVITAPRNNGEEKYQMDGVPFYTEPGGGKTPMAYQTGGSYAFVMPEHDTEISAVYKKVAADIRVTPEELAFHVTEERTGNRKSPSIVTEVRNDAGKLIARYINGSLEEGTKVQEVKVEAVVDKNNDVADSRVQWSVDDGELLLLKQNPDEDSEGYTEMSASLELDLKAGFFRDIIEKAEKEQADKGFKYPIPDTIYGNGTLGGLAVLTAKTRPAASFEGKPLTANCRIPVTFQIKDRTRVAAEGASLDRENLFFTVTRTLTGDRKTPVDTVTVTGPQTLSAVFSPDHFDKRDVSWSVDDKNVIRVDAGGYGQGNTEEDYKNARVEAVKDTRWIRDIMAADDAVHEADPYARRSGEGKRTAFVTVTADDSLGNRQTASCRAEVSFVTVDQTKVLAEEIQTDRERLEFDMVLTKTGRRSDPVLTWTGTGSQKVTAVLYPQRPEGEAEEDWPELEWKADRELLSVSGDGLVTPAVNAGWIQEAMKKYPYSAQKTTTAVVGSGDKKKEVTVVLNFKMEDRTYRPSGSGSSGGHSSGSASSGITTRGKKTADVQAPKGSVTGVWVQDGSGRWIFTSGGRTYAGEWAYIHNPYAGEGQESTSWFRFSSDGAMVTGWFQDPADGNWYYLHDISDGGLGRMYTGWHRIGGSWYAFGPSGRMLTGWNWINGRCYYLEPESGRMLSDAVTPDGYTVDSSGAWTVNGKVQVLGRDLEEGR</sequence>
<dbReference type="Pfam" id="PF19127">
    <property type="entry name" value="Choline_bind_3"/>
    <property type="match status" value="1"/>
</dbReference>
<dbReference type="EMBL" id="JACRTJ010000022">
    <property type="protein sequence ID" value="MBC8599586.1"/>
    <property type="molecule type" value="Genomic_DNA"/>
</dbReference>
<dbReference type="PROSITE" id="PS51170">
    <property type="entry name" value="CW"/>
    <property type="match status" value="1"/>
</dbReference>
<dbReference type="SUPFAM" id="SSF69360">
    <property type="entry name" value="Cell wall binding repeat"/>
    <property type="match status" value="1"/>
</dbReference>
<dbReference type="RefSeq" id="WP_262427779.1">
    <property type="nucleotide sequence ID" value="NZ_JACRTJ010000022.1"/>
</dbReference>
<reference evidence="4 5" key="1">
    <citation type="submission" date="2020-08" db="EMBL/GenBank/DDBJ databases">
        <title>Genome public.</title>
        <authorList>
            <person name="Liu C."/>
            <person name="Sun Q."/>
        </authorList>
    </citation>
    <scope>NUCLEOTIDE SEQUENCE [LARGE SCALE GENOMIC DNA]</scope>
    <source>
        <strain evidence="4 5">BX10</strain>
    </source>
</reference>
<keyword evidence="1" id="KW-0677">Repeat</keyword>
<evidence type="ECO:0000313" key="4">
    <source>
        <dbReference type="EMBL" id="MBC8599586.1"/>
    </source>
</evidence>
<dbReference type="Proteomes" id="UP000647491">
    <property type="component" value="Unassembled WGS sequence"/>
</dbReference>
<dbReference type="InterPro" id="IPR018337">
    <property type="entry name" value="Cell_wall/Cho-bd_repeat"/>
</dbReference>
<evidence type="ECO:0000313" key="5">
    <source>
        <dbReference type="Proteomes" id="UP000647491"/>
    </source>
</evidence>
<protein>
    <submittedName>
        <fullName evidence="4">N-acetylmuramoyl-L-alanine amidase family protein</fullName>
    </submittedName>
</protein>
<keyword evidence="5" id="KW-1185">Reference proteome</keyword>
<feature type="repeat" description="Cell wall-binding" evidence="2">
    <location>
        <begin position="1168"/>
        <end position="1187"/>
    </location>
</feature>
<evidence type="ECO:0000256" key="2">
    <source>
        <dbReference type="PROSITE-ProRule" id="PRU00591"/>
    </source>
</evidence>
<organism evidence="4 5">
    <name type="scientific">Enterocloster hominis</name>
    <name type="common">ex Liu et al. 2021</name>
    <dbReference type="NCBI Taxonomy" id="2763663"/>
    <lineage>
        <taxon>Bacteria</taxon>
        <taxon>Bacillati</taxon>
        <taxon>Bacillota</taxon>
        <taxon>Clostridia</taxon>
        <taxon>Lachnospirales</taxon>
        <taxon>Lachnospiraceae</taxon>
        <taxon>Enterocloster</taxon>
    </lineage>
</organism>
<evidence type="ECO:0000256" key="1">
    <source>
        <dbReference type="ARBA" id="ARBA00022737"/>
    </source>
</evidence>
<name>A0ABR7NTZ0_9FIRM</name>
<gene>
    <name evidence="4" type="ORF">H8708_10180</name>
</gene>
<feature type="region of interest" description="Disordered" evidence="3">
    <location>
        <begin position="1050"/>
        <end position="1084"/>
    </location>
</feature>
<dbReference type="Gene3D" id="2.160.20.110">
    <property type="match status" value="1"/>
</dbReference>
<dbReference type="Gene3D" id="2.10.270.10">
    <property type="entry name" value="Cholin Binding"/>
    <property type="match status" value="1"/>
</dbReference>